<keyword evidence="2" id="KW-0812">Transmembrane</keyword>
<feature type="region of interest" description="Disordered" evidence="1">
    <location>
        <begin position="166"/>
        <end position="189"/>
    </location>
</feature>
<dbReference type="Proteomes" id="UP000278143">
    <property type="component" value="Unassembled WGS sequence"/>
</dbReference>
<feature type="region of interest" description="Disordered" evidence="1">
    <location>
        <begin position="53"/>
        <end position="76"/>
    </location>
</feature>
<organism evidence="4 5">
    <name type="scientific">Syncephalis pseudoplumigaleata</name>
    <dbReference type="NCBI Taxonomy" id="1712513"/>
    <lineage>
        <taxon>Eukaryota</taxon>
        <taxon>Fungi</taxon>
        <taxon>Fungi incertae sedis</taxon>
        <taxon>Zoopagomycota</taxon>
        <taxon>Zoopagomycotina</taxon>
        <taxon>Zoopagomycetes</taxon>
        <taxon>Zoopagales</taxon>
        <taxon>Piptocephalidaceae</taxon>
        <taxon>Syncephalis</taxon>
    </lineage>
</organism>
<evidence type="ECO:0000256" key="1">
    <source>
        <dbReference type="SAM" id="MobiDB-lite"/>
    </source>
</evidence>
<dbReference type="AlphaFoldDB" id="A0A4P9YU23"/>
<dbReference type="GO" id="GO:0003676">
    <property type="term" value="F:nucleic acid binding"/>
    <property type="evidence" value="ECO:0007669"/>
    <property type="project" value="InterPro"/>
</dbReference>
<gene>
    <name evidence="4" type="ORF">SYNPS1DRAFT_30955</name>
</gene>
<evidence type="ECO:0000259" key="3">
    <source>
        <dbReference type="Pfam" id="PF01918"/>
    </source>
</evidence>
<reference evidence="5" key="1">
    <citation type="journal article" date="2018" name="Nat. Microbiol.">
        <title>Leveraging single-cell genomics to expand the fungal tree of life.</title>
        <authorList>
            <person name="Ahrendt S.R."/>
            <person name="Quandt C.A."/>
            <person name="Ciobanu D."/>
            <person name="Clum A."/>
            <person name="Salamov A."/>
            <person name="Andreopoulos B."/>
            <person name="Cheng J.F."/>
            <person name="Woyke T."/>
            <person name="Pelin A."/>
            <person name="Henrissat B."/>
            <person name="Reynolds N.K."/>
            <person name="Benny G.L."/>
            <person name="Smith M.E."/>
            <person name="James T.Y."/>
            <person name="Grigoriev I.V."/>
        </authorList>
    </citation>
    <scope>NUCLEOTIDE SEQUENCE [LARGE SCALE GENOMIC DNA]</scope>
    <source>
        <strain evidence="5">Benny S71-1</strain>
    </source>
</reference>
<evidence type="ECO:0000313" key="4">
    <source>
        <dbReference type="EMBL" id="RKP23314.1"/>
    </source>
</evidence>
<dbReference type="Gene3D" id="3.30.110.20">
    <property type="entry name" value="Alba-like domain"/>
    <property type="match status" value="1"/>
</dbReference>
<evidence type="ECO:0000256" key="2">
    <source>
        <dbReference type="SAM" id="Phobius"/>
    </source>
</evidence>
<feature type="transmembrane region" description="Helical" evidence="2">
    <location>
        <begin position="6"/>
        <end position="25"/>
    </location>
</feature>
<dbReference type="Pfam" id="PF01918">
    <property type="entry name" value="Alba"/>
    <property type="match status" value="1"/>
</dbReference>
<keyword evidence="5" id="KW-1185">Reference proteome</keyword>
<evidence type="ECO:0000313" key="5">
    <source>
        <dbReference type="Proteomes" id="UP000278143"/>
    </source>
</evidence>
<proteinExistence type="predicted"/>
<keyword evidence="2" id="KW-0472">Membrane</keyword>
<name>A0A4P9YU23_9FUNG</name>
<dbReference type="EMBL" id="KZ991097">
    <property type="protein sequence ID" value="RKP23314.1"/>
    <property type="molecule type" value="Genomic_DNA"/>
</dbReference>
<dbReference type="SUPFAM" id="SSF82704">
    <property type="entry name" value="AlbA-like"/>
    <property type="match status" value="1"/>
</dbReference>
<dbReference type="OrthoDB" id="424402at2759"/>
<keyword evidence="2" id="KW-1133">Transmembrane helix</keyword>
<dbReference type="InterPro" id="IPR036882">
    <property type="entry name" value="Alba-like_dom_sf"/>
</dbReference>
<protein>
    <recommendedName>
        <fullName evidence="3">DNA/RNA-binding protein Alba-like domain-containing protein</fullName>
    </recommendedName>
</protein>
<accession>A0A4P9YU23</accession>
<feature type="domain" description="DNA/RNA-binding protein Alba-like" evidence="3">
    <location>
        <begin position="81"/>
        <end position="130"/>
    </location>
</feature>
<sequence length="207" mass="22325">MEVAWWLAAFPSLPSFPFLFPLLLLSCNRGATDQTHHAAGDQEEQARKRPHLLPAHDPLDAPASTPSHDARTNDTAVNTTSVHIKSGGRIRNYADYCLKWLKDEGDRAVTLHGQAACATKAVTVAELVKRLSRTGEGRPRSTTTTTTMATSALSAVLAQRTEIGRVTSPASQHPQHPQHPAGRGNGRSEPVIRITLTKLSSVMTAPS</sequence>
<dbReference type="InterPro" id="IPR002775">
    <property type="entry name" value="DNA/RNA-bd_Alba-like"/>
</dbReference>